<dbReference type="GO" id="GO:0005737">
    <property type="term" value="C:cytoplasm"/>
    <property type="evidence" value="ECO:0007669"/>
    <property type="project" value="UniProtKB-SubCell"/>
</dbReference>
<accession>A0A1H8VEP3</accession>
<keyword evidence="6" id="KW-0963">Cytoplasm</keyword>
<evidence type="ECO:0000256" key="12">
    <source>
        <dbReference type="ARBA" id="ARBA00042615"/>
    </source>
</evidence>
<evidence type="ECO:0000256" key="10">
    <source>
        <dbReference type="ARBA" id="ARBA00023316"/>
    </source>
</evidence>
<dbReference type="RefSeq" id="WP_091645954.1">
    <property type="nucleotide sequence ID" value="NZ_FOEG01000011.1"/>
</dbReference>
<keyword evidence="10" id="KW-0961">Cell wall biogenesis/degradation</keyword>
<evidence type="ECO:0000256" key="11">
    <source>
        <dbReference type="ARBA" id="ARBA00039257"/>
    </source>
</evidence>
<dbReference type="SUPFAM" id="SSF55846">
    <property type="entry name" value="N-acetylmuramoyl-L-alanine amidase-like"/>
    <property type="match status" value="1"/>
</dbReference>
<comment type="catalytic activity">
    <reaction evidence="1">
        <text>Hydrolyzes the link between N-acetylmuramoyl residues and L-amino acid residues in certain cell-wall glycopeptides.</text>
        <dbReference type="EC" id="3.5.1.28"/>
    </reaction>
</comment>
<proteinExistence type="inferred from homology"/>
<dbReference type="EC" id="3.5.1.28" evidence="5"/>
<sequence>MALHDPVVNPETGLVTGAVQAWSPNHNARPAGVTPDLLVIHGISLPPGEFGGDGVHQLFTNALDPAAHPYYAGIADLRVSAHLFLRRDGTLYQYVPLHRRAWHAGRSSWCGRDECNDYSVGIEVEGCDDVPYDDAQYAVLGPLCGAILRACPAMTRERIVGHSDIAPGRKTDPGAAFDWRRLAREIDRVAGERGQPT</sequence>
<dbReference type="GO" id="GO:0009253">
    <property type="term" value="P:peptidoglycan catabolic process"/>
    <property type="evidence" value="ECO:0007669"/>
    <property type="project" value="InterPro"/>
</dbReference>
<dbReference type="EMBL" id="FOEG01000011">
    <property type="protein sequence ID" value="SEP13348.1"/>
    <property type="molecule type" value="Genomic_DNA"/>
</dbReference>
<evidence type="ECO:0000256" key="6">
    <source>
        <dbReference type="ARBA" id="ARBA00022490"/>
    </source>
</evidence>
<evidence type="ECO:0000256" key="2">
    <source>
        <dbReference type="ARBA" id="ARBA00001947"/>
    </source>
</evidence>
<evidence type="ECO:0000256" key="4">
    <source>
        <dbReference type="ARBA" id="ARBA00007553"/>
    </source>
</evidence>
<evidence type="ECO:0000256" key="1">
    <source>
        <dbReference type="ARBA" id="ARBA00001561"/>
    </source>
</evidence>
<dbReference type="Proteomes" id="UP000199657">
    <property type="component" value="Unassembled WGS sequence"/>
</dbReference>
<organism evidence="14 15">
    <name type="scientific">Aquisalimonas asiatica</name>
    <dbReference type="NCBI Taxonomy" id="406100"/>
    <lineage>
        <taxon>Bacteria</taxon>
        <taxon>Pseudomonadati</taxon>
        <taxon>Pseudomonadota</taxon>
        <taxon>Gammaproteobacteria</taxon>
        <taxon>Chromatiales</taxon>
        <taxon>Ectothiorhodospiraceae</taxon>
        <taxon>Aquisalimonas</taxon>
    </lineage>
</organism>
<dbReference type="CDD" id="cd06583">
    <property type="entry name" value="PGRP"/>
    <property type="match status" value="1"/>
</dbReference>
<dbReference type="AlphaFoldDB" id="A0A1H8VEP3"/>
<evidence type="ECO:0000313" key="15">
    <source>
        <dbReference type="Proteomes" id="UP000199657"/>
    </source>
</evidence>
<reference evidence="14 15" key="1">
    <citation type="submission" date="2016-10" db="EMBL/GenBank/DDBJ databases">
        <authorList>
            <person name="de Groot N.N."/>
        </authorList>
    </citation>
    <scope>NUCLEOTIDE SEQUENCE [LARGE SCALE GENOMIC DNA]</scope>
    <source>
        <strain evidence="14 15">CGMCC 1.6291</strain>
    </source>
</reference>
<evidence type="ECO:0000313" key="14">
    <source>
        <dbReference type="EMBL" id="SEP13348.1"/>
    </source>
</evidence>
<dbReference type="Gene3D" id="3.40.80.10">
    <property type="entry name" value="Peptidoglycan recognition protein-like"/>
    <property type="match status" value="1"/>
</dbReference>
<dbReference type="Pfam" id="PF01510">
    <property type="entry name" value="Amidase_2"/>
    <property type="match status" value="1"/>
</dbReference>
<evidence type="ECO:0000256" key="3">
    <source>
        <dbReference type="ARBA" id="ARBA00004496"/>
    </source>
</evidence>
<evidence type="ECO:0000259" key="13">
    <source>
        <dbReference type="SMART" id="SM00644"/>
    </source>
</evidence>
<dbReference type="GO" id="GO:0046872">
    <property type="term" value="F:metal ion binding"/>
    <property type="evidence" value="ECO:0007669"/>
    <property type="project" value="UniProtKB-KW"/>
</dbReference>
<comment type="similarity">
    <text evidence="4">Belongs to the N-acetylmuramoyl-L-alanine amidase 2 family.</text>
</comment>
<feature type="domain" description="N-acetylmuramoyl-L-alanine amidase" evidence="13">
    <location>
        <begin position="23"/>
        <end position="174"/>
    </location>
</feature>
<keyword evidence="9" id="KW-0862">Zinc</keyword>
<evidence type="ECO:0000256" key="5">
    <source>
        <dbReference type="ARBA" id="ARBA00011901"/>
    </source>
</evidence>
<dbReference type="GO" id="GO:0008745">
    <property type="term" value="F:N-acetylmuramoyl-L-alanine amidase activity"/>
    <property type="evidence" value="ECO:0007669"/>
    <property type="project" value="UniProtKB-EC"/>
</dbReference>
<evidence type="ECO:0000256" key="8">
    <source>
        <dbReference type="ARBA" id="ARBA00022801"/>
    </source>
</evidence>
<dbReference type="PANTHER" id="PTHR30417:SF4">
    <property type="entry name" value="1,6-ANHYDRO-N-ACETYLMURAMYL-L-ALANINE AMIDASE AMPD"/>
    <property type="match status" value="1"/>
</dbReference>
<dbReference type="InterPro" id="IPR036505">
    <property type="entry name" value="Amidase/PGRP_sf"/>
</dbReference>
<dbReference type="PANTHER" id="PTHR30417">
    <property type="entry name" value="N-ACETYLMURAMOYL-L-ALANINE AMIDASE AMID"/>
    <property type="match status" value="1"/>
</dbReference>
<dbReference type="STRING" id="406100.SAMN04488052_11185"/>
<dbReference type="OrthoDB" id="9794842at2"/>
<dbReference type="SMART" id="SM00644">
    <property type="entry name" value="Ami_2"/>
    <property type="match status" value="1"/>
</dbReference>
<dbReference type="NCBIfam" id="NF008758">
    <property type="entry name" value="PRK11789.1"/>
    <property type="match status" value="1"/>
</dbReference>
<keyword evidence="15" id="KW-1185">Reference proteome</keyword>
<dbReference type="GO" id="GO:0009254">
    <property type="term" value="P:peptidoglycan turnover"/>
    <property type="evidence" value="ECO:0007669"/>
    <property type="project" value="TreeGrafter"/>
</dbReference>
<keyword evidence="8" id="KW-0378">Hydrolase</keyword>
<dbReference type="InterPro" id="IPR002502">
    <property type="entry name" value="Amidase_domain"/>
</dbReference>
<gene>
    <name evidence="14" type="ORF">SAMN04488052_11185</name>
</gene>
<dbReference type="InterPro" id="IPR051206">
    <property type="entry name" value="NAMLAA_amidase_2"/>
</dbReference>
<dbReference type="GO" id="GO:0071555">
    <property type="term" value="P:cell wall organization"/>
    <property type="evidence" value="ECO:0007669"/>
    <property type="project" value="UniProtKB-KW"/>
</dbReference>
<evidence type="ECO:0000256" key="9">
    <source>
        <dbReference type="ARBA" id="ARBA00022833"/>
    </source>
</evidence>
<comment type="subcellular location">
    <subcellularLocation>
        <location evidence="3">Cytoplasm</location>
    </subcellularLocation>
</comment>
<keyword evidence="7" id="KW-0479">Metal-binding</keyword>
<protein>
    <recommendedName>
        <fullName evidence="11">1,6-anhydro-N-acetylmuramyl-L-alanine amidase AmpD</fullName>
        <ecNumber evidence="5">3.5.1.28</ecNumber>
    </recommendedName>
    <alternativeName>
        <fullName evidence="12">N-acetylmuramoyl-L-alanine amidase</fullName>
    </alternativeName>
</protein>
<evidence type="ECO:0000256" key="7">
    <source>
        <dbReference type="ARBA" id="ARBA00022723"/>
    </source>
</evidence>
<comment type="cofactor">
    <cofactor evidence="2">
        <name>Zn(2+)</name>
        <dbReference type="ChEBI" id="CHEBI:29105"/>
    </cofactor>
</comment>
<name>A0A1H8VEP3_9GAMM</name>